<gene>
    <name evidence="14" type="ORF">JCM15548_11908</name>
</gene>
<dbReference type="InterPro" id="IPR036950">
    <property type="entry name" value="PBP_transglycosylase"/>
</dbReference>
<dbReference type="InterPro" id="IPR001460">
    <property type="entry name" value="PCN-bd_Tpept"/>
</dbReference>
<proteinExistence type="inferred from homology"/>
<comment type="similarity">
    <text evidence="2">In the C-terminal section; belongs to the transpeptidase family.</text>
</comment>
<dbReference type="AlphaFoldDB" id="A0A0E9LWQ8"/>
<dbReference type="EC" id="2.4.99.28" evidence="10"/>
<dbReference type="Gene3D" id="3.40.710.10">
    <property type="entry name" value="DD-peptidase/beta-lactamase superfamily"/>
    <property type="match status" value="1"/>
</dbReference>
<evidence type="ECO:0000256" key="5">
    <source>
        <dbReference type="ARBA" id="ARBA00022670"/>
    </source>
</evidence>
<comment type="caution">
    <text evidence="14">The sequence shown here is derived from an EMBL/GenBank/DDBJ whole genome shotgun (WGS) entry which is preliminary data.</text>
</comment>
<evidence type="ECO:0000313" key="15">
    <source>
        <dbReference type="Proteomes" id="UP000032900"/>
    </source>
</evidence>
<dbReference type="NCBIfam" id="TIGR02073">
    <property type="entry name" value="PBP_1c"/>
    <property type="match status" value="1"/>
</dbReference>
<dbReference type="InterPro" id="IPR011815">
    <property type="entry name" value="PBP_1c"/>
</dbReference>
<dbReference type="RefSeq" id="WP_227625585.1">
    <property type="nucleotide sequence ID" value="NZ_BAZW01000012.1"/>
</dbReference>
<dbReference type="SUPFAM" id="SSF53955">
    <property type="entry name" value="Lysozyme-like"/>
    <property type="match status" value="1"/>
</dbReference>
<evidence type="ECO:0000259" key="12">
    <source>
        <dbReference type="Pfam" id="PF00905"/>
    </source>
</evidence>
<feature type="domain" description="Glycosyl transferase family 51" evidence="13">
    <location>
        <begin position="50"/>
        <end position="215"/>
    </location>
</feature>
<evidence type="ECO:0000256" key="11">
    <source>
        <dbReference type="ARBA" id="ARBA00049902"/>
    </source>
</evidence>
<evidence type="ECO:0000256" key="9">
    <source>
        <dbReference type="ARBA" id="ARBA00023268"/>
    </source>
</evidence>
<keyword evidence="7" id="KW-0808">Transferase</keyword>
<evidence type="ECO:0000256" key="1">
    <source>
        <dbReference type="ARBA" id="ARBA00004752"/>
    </source>
</evidence>
<dbReference type="EMBL" id="BAZW01000012">
    <property type="protein sequence ID" value="GAO29689.1"/>
    <property type="molecule type" value="Genomic_DNA"/>
</dbReference>
<keyword evidence="4" id="KW-0121">Carboxypeptidase</keyword>
<comment type="pathway">
    <text evidence="1">Cell wall biogenesis; peptidoglycan biosynthesis.</text>
</comment>
<dbReference type="GO" id="GO:0008955">
    <property type="term" value="F:peptidoglycan glycosyltransferase activity"/>
    <property type="evidence" value="ECO:0007669"/>
    <property type="project" value="UniProtKB-EC"/>
</dbReference>
<protein>
    <recommendedName>
        <fullName evidence="10">peptidoglycan glycosyltransferase</fullName>
        <ecNumber evidence="10">2.4.99.28</ecNumber>
    </recommendedName>
</protein>
<evidence type="ECO:0000256" key="7">
    <source>
        <dbReference type="ARBA" id="ARBA00022679"/>
    </source>
</evidence>
<dbReference type="Pfam" id="PF00912">
    <property type="entry name" value="Transgly"/>
    <property type="match status" value="1"/>
</dbReference>
<keyword evidence="15" id="KW-1185">Reference proteome</keyword>
<dbReference type="InterPro" id="IPR050396">
    <property type="entry name" value="Glycosyltr_51/Transpeptidase"/>
</dbReference>
<evidence type="ECO:0000256" key="10">
    <source>
        <dbReference type="ARBA" id="ARBA00044770"/>
    </source>
</evidence>
<dbReference type="STRING" id="1236989.JCM15548_11908"/>
<keyword evidence="8" id="KW-0378">Hydrolase</keyword>
<evidence type="ECO:0000313" key="14">
    <source>
        <dbReference type="EMBL" id="GAO29689.1"/>
    </source>
</evidence>
<dbReference type="InterPro" id="IPR001264">
    <property type="entry name" value="Glyco_trans_51"/>
</dbReference>
<dbReference type="GO" id="GO:0006508">
    <property type="term" value="P:proteolysis"/>
    <property type="evidence" value="ECO:0007669"/>
    <property type="project" value="UniProtKB-KW"/>
</dbReference>
<evidence type="ECO:0000256" key="6">
    <source>
        <dbReference type="ARBA" id="ARBA00022676"/>
    </source>
</evidence>
<dbReference type="GO" id="GO:0009252">
    <property type="term" value="P:peptidoglycan biosynthetic process"/>
    <property type="evidence" value="ECO:0007669"/>
    <property type="project" value="InterPro"/>
</dbReference>
<keyword evidence="5" id="KW-0645">Protease</keyword>
<keyword evidence="6" id="KW-0328">Glycosyltransferase</keyword>
<evidence type="ECO:0000256" key="8">
    <source>
        <dbReference type="ARBA" id="ARBA00022801"/>
    </source>
</evidence>
<dbReference type="PANTHER" id="PTHR32282:SF15">
    <property type="entry name" value="PENICILLIN-BINDING PROTEIN 1C"/>
    <property type="match status" value="1"/>
</dbReference>
<name>A0A0E9LWQ8_9BACT</name>
<dbReference type="InterPro" id="IPR023346">
    <property type="entry name" value="Lysozyme-like_dom_sf"/>
</dbReference>
<dbReference type="GO" id="GO:0030288">
    <property type="term" value="C:outer membrane-bounded periplasmic space"/>
    <property type="evidence" value="ECO:0007669"/>
    <property type="project" value="TreeGrafter"/>
</dbReference>
<organism evidence="14 15">
    <name type="scientific">Geofilum rubicundum JCM 15548</name>
    <dbReference type="NCBI Taxonomy" id="1236989"/>
    <lineage>
        <taxon>Bacteria</taxon>
        <taxon>Pseudomonadati</taxon>
        <taxon>Bacteroidota</taxon>
        <taxon>Bacteroidia</taxon>
        <taxon>Marinilabiliales</taxon>
        <taxon>Marinilabiliaceae</taxon>
        <taxon>Geofilum</taxon>
    </lineage>
</organism>
<dbReference type="GO" id="GO:0008658">
    <property type="term" value="F:penicillin binding"/>
    <property type="evidence" value="ECO:0007669"/>
    <property type="project" value="InterPro"/>
</dbReference>
<evidence type="ECO:0000256" key="3">
    <source>
        <dbReference type="ARBA" id="ARBA00007739"/>
    </source>
</evidence>
<comment type="similarity">
    <text evidence="3">In the N-terminal section; belongs to the glycosyltransferase 51 family.</text>
</comment>
<dbReference type="PANTHER" id="PTHR32282">
    <property type="entry name" value="BINDING PROTEIN TRANSPEPTIDASE, PUTATIVE-RELATED"/>
    <property type="match status" value="1"/>
</dbReference>
<comment type="catalytic activity">
    <reaction evidence="11">
        <text>[GlcNAc-(1-&gt;4)-Mur2Ac(oyl-L-Ala-gamma-D-Glu-L-Lys-D-Ala-D-Ala)](n)-di-trans,octa-cis-undecaprenyl diphosphate + beta-D-GlcNAc-(1-&gt;4)-Mur2Ac(oyl-L-Ala-gamma-D-Glu-L-Lys-D-Ala-D-Ala)-di-trans,octa-cis-undecaprenyl diphosphate = [GlcNAc-(1-&gt;4)-Mur2Ac(oyl-L-Ala-gamma-D-Glu-L-Lys-D-Ala-D-Ala)](n+1)-di-trans,octa-cis-undecaprenyl diphosphate + di-trans,octa-cis-undecaprenyl diphosphate + H(+)</text>
        <dbReference type="Rhea" id="RHEA:23708"/>
        <dbReference type="Rhea" id="RHEA-COMP:9602"/>
        <dbReference type="Rhea" id="RHEA-COMP:9603"/>
        <dbReference type="ChEBI" id="CHEBI:15378"/>
        <dbReference type="ChEBI" id="CHEBI:58405"/>
        <dbReference type="ChEBI" id="CHEBI:60033"/>
        <dbReference type="ChEBI" id="CHEBI:78435"/>
        <dbReference type="EC" id="2.4.99.28"/>
    </reaction>
</comment>
<sequence>MLHRFKWTIAVLAGLILLFFLLPVIRFPSDYATVLTDRHHHLLGAHIARDEQWRFPPGDSVPDKFTKALLLFEDEYFFQHPGINPVSLLRASWSNLKSRRIVSGGSTLTMQVVRLARPAPRNLLHKTKEMVLALRLEAALSKDSLLAVYAAHAPFGGNTVGLEAAAWRYFNRPPHQLTWAETALLAVLPNAPALMHPGRSRDQLLKKRNTLLQKIHTRGHLSPLELQLALLEPLPEAPGPMPHLAPHLLDRQIVRNPGVQQQLTIDTDLQRLAAQVVERHSRRLQSNEIYNAAALIASVETGEVLAYVGNSQGPHKDKGYQVDIIRSPRSSGSVLKPFLYAFALKDGQILPATLLPDIPTYYRGFTPQNYQRQFDGAVPAHQALSRSLNIPFVRLLNDYDGSRFIKNLHETGFTTIHQPYSHYGLSLILGGCETTLWDLAGSYASLSRTLQHYVNENSRYRLGDFRPLQLEKQETPKKPDLLLPYPTVLNASSIYFTLKAMTGVQRPPEESGWEHFSSSRQMAWKTGTSYGFRDAWAVGVTPEYVIAVWAGNASGEGRPGIVGGLAAGPLLFELFGLLPPTSPLAIPYDDLLQIPVCAQSGYRAGPHCTPVEQQFIPITTKKPPPVPTTNWYI</sequence>
<feature type="domain" description="Penicillin-binding protein transpeptidase" evidence="12">
    <location>
        <begin position="293"/>
        <end position="548"/>
    </location>
</feature>
<dbReference type="Proteomes" id="UP000032900">
    <property type="component" value="Unassembled WGS sequence"/>
</dbReference>
<dbReference type="SUPFAM" id="SSF56601">
    <property type="entry name" value="beta-lactamase/transpeptidase-like"/>
    <property type="match status" value="1"/>
</dbReference>
<dbReference type="Gene3D" id="1.10.3810.10">
    <property type="entry name" value="Biosynthetic peptidoglycan transglycosylase-like"/>
    <property type="match status" value="1"/>
</dbReference>
<keyword evidence="9" id="KW-0511">Multifunctional enzyme</keyword>
<reference evidence="14 15" key="1">
    <citation type="journal article" date="2015" name="Microbes Environ.">
        <title>Distribution and evolution of nitrogen fixation genes in the phylum bacteroidetes.</title>
        <authorList>
            <person name="Inoue J."/>
            <person name="Oshima K."/>
            <person name="Suda W."/>
            <person name="Sakamoto M."/>
            <person name="Iino T."/>
            <person name="Noda S."/>
            <person name="Hongoh Y."/>
            <person name="Hattori M."/>
            <person name="Ohkuma M."/>
        </authorList>
    </citation>
    <scope>NUCLEOTIDE SEQUENCE [LARGE SCALE GENOMIC DNA]</scope>
    <source>
        <strain evidence="14">JCM 15548</strain>
    </source>
</reference>
<evidence type="ECO:0000256" key="2">
    <source>
        <dbReference type="ARBA" id="ARBA00007090"/>
    </source>
</evidence>
<dbReference type="InterPro" id="IPR012338">
    <property type="entry name" value="Beta-lactam/transpept-like"/>
</dbReference>
<accession>A0A0E9LWQ8</accession>
<evidence type="ECO:0000256" key="4">
    <source>
        <dbReference type="ARBA" id="ARBA00022645"/>
    </source>
</evidence>
<dbReference type="Pfam" id="PF00905">
    <property type="entry name" value="Transpeptidase"/>
    <property type="match status" value="1"/>
</dbReference>
<evidence type="ECO:0000259" key="13">
    <source>
        <dbReference type="Pfam" id="PF00912"/>
    </source>
</evidence>
<dbReference type="GO" id="GO:0004180">
    <property type="term" value="F:carboxypeptidase activity"/>
    <property type="evidence" value="ECO:0007669"/>
    <property type="project" value="UniProtKB-KW"/>
</dbReference>